<accession>A0AAD6XFN5</accession>
<dbReference type="AlphaFoldDB" id="A0AAD6XFN5"/>
<name>A0AAD6XFN5_9AGAR</name>
<feature type="region of interest" description="Disordered" evidence="1">
    <location>
        <begin position="156"/>
        <end position="190"/>
    </location>
</feature>
<dbReference type="EMBL" id="JARJCN010000171">
    <property type="protein sequence ID" value="KAJ7065944.1"/>
    <property type="molecule type" value="Genomic_DNA"/>
</dbReference>
<evidence type="ECO:0000256" key="1">
    <source>
        <dbReference type="SAM" id="MobiDB-lite"/>
    </source>
</evidence>
<keyword evidence="3" id="KW-1185">Reference proteome</keyword>
<protein>
    <submittedName>
        <fullName evidence="2">Uncharacterized protein</fullName>
    </submittedName>
</protein>
<sequence>MPQTRHEARQRTQPRSAYFCSQSRRCSQERDPDGAEFLERAVPARRWVEESLRTRAQRGEEASVEEEHDWWSLRESCAAGVLSSLIFLTKRKELVGAGGSGARSDTTKTGKGGAEGLVQSTSTLSAVPDRNEDSYSAVRLEMRWMRSRPFVIRDGSREDTTRCRCAPVRGGNAHTPWSGQQVEKPDFLPN</sequence>
<feature type="compositionally biased region" description="Polar residues" evidence="1">
    <location>
        <begin position="11"/>
        <end position="25"/>
    </location>
</feature>
<evidence type="ECO:0000313" key="3">
    <source>
        <dbReference type="Proteomes" id="UP001222325"/>
    </source>
</evidence>
<feature type="region of interest" description="Disordered" evidence="1">
    <location>
        <begin position="1"/>
        <end position="33"/>
    </location>
</feature>
<comment type="caution">
    <text evidence="2">The sequence shown here is derived from an EMBL/GenBank/DDBJ whole genome shotgun (WGS) entry which is preliminary data.</text>
</comment>
<proteinExistence type="predicted"/>
<evidence type="ECO:0000313" key="2">
    <source>
        <dbReference type="EMBL" id="KAJ7065944.1"/>
    </source>
</evidence>
<organism evidence="2 3">
    <name type="scientific">Mycena belliarum</name>
    <dbReference type="NCBI Taxonomy" id="1033014"/>
    <lineage>
        <taxon>Eukaryota</taxon>
        <taxon>Fungi</taxon>
        <taxon>Dikarya</taxon>
        <taxon>Basidiomycota</taxon>
        <taxon>Agaricomycotina</taxon>
        <taxon>Agaricomycetes</taxon>
        <taxon>Agaricomycetidae</taxon>
        <taxon>Agaricales</taxon>
        <taxon>Marasmiineae</taxon>
        <taxon>Mycenaceae</taxon>
        <taxon>Mycena</taxon>
    </lineage>
</organism>
<dbReference type="Proteomes" id="UP001222325">
    <property type="component" value="Unassembled WGS sequence"/>
</dbReference>
<feature type="region of interest" description="Disordered" evidence="1">
    <location>
        <begin position="96"/>
        <end position="116"/>
    </location>
</feature>
<reference evidence="2" key="1">
    <citation type="submission" date="2023-03" db="EMBL/GenBank/DDBJ databases">
        <title>Massive genome expansion in bonnet fungi (Mycena s.s.) driven by repeated elements and novel gene families across ecological guilds.</title>
        <authorList>
            <consortium name="Lawrence Berkeley National Laboratory"/>
            <person name="Harder C.B."/>
            <person name="Miyauchi S."/>
            <person name="Viragh M."/>
            <person name="Kuo A."/>
            <person name="Thoen E."/>
            <person name="Andreopoulos B."/>
            <person name="Lu D."/>
            <person name="Skrede I."/>
            <person name="Drula E."/>
            <person name="Henrissat B."/>
            <person name="Morin E."/>
            <person name="Kohler A."/>
            <person name="Barry K."/>
            <person name="LaButti K."/>
            <person name="Morin E."/>
            <person name="Salamov A."/>
            <person name="Lipzen A."/>
            <person name="Mereny Z."/>
            <person name="Hegedus B."/>
            <person name="Baldrian P."/>
            <person name="Stursova M."/>
            <person name="Weitz H."/>
            <person name="Taylor A."/>
            <person name="Grigoriev I.V."/>
            <person name="Nagy L.G."/>
            <person name="Martin F."/>
            <person name="Kauserud H."/>
        </authorList>
    </citation>
    <scope>NUCLEOTIDE SEQUENCE</scope>
    <source>
        <strain evidence="2">CBHHK173m</strain>
    </source>
</reference>
<gene>
    <name evidence="2" type="ORF">B0H15DRAFT_872552</name>
</gene>
<feature type="compositionally biased region" description="Basic and acidic residues" evidence="1">
    <location>
        <begin position="1"/>
        <end position="10"/>
    </location>
</feature>